<protein>
    <submittedName>
        <fullName evidence="1">Uncharacterized protein</fullName>
    </submittedName>
</protein>
<organism evidence="1">
    <name type="scientific">marine sediment metagenome</name>
    <dbReference type="NCBI Taxonomy" id="412755"/>
    <lineage>
        <taxon>unclassified sequences</taxon>
        <taxon>metagenomes</taxon>
        <taxon>ecological metagenomes</taxon>
    </lineage>
</organism>
<sequence>MKLIPNKRNSPLGMGGLDTLILATIDKLKVNTIATHHKNILALKSYRRIGPVFDPPLILEIGDGLNNLDFQEKLKQI</sequence>
<name>A0A0F9BF66_9ZZZZ</name>
<dbReference type="EMBL" id="LAZR01049593">
    <property type="protein sequence ID" value="KKK89299.1"/>
    <property type="molecule type" value="Genomic_DNA"/>
</dbReference>
<proteinExistence type="predicted"/>
<comment type="caution">
    <text evidence="1">The sequence shown here is derived from an EMBL/GenBank/DDBJ whole genome shotgun (WGS) entry which is preliminary data.</text>
</comment>
<gene>
    <name evidence="1" type="ORF">LCGC14_2734490</name>
</gene>
<dbReference type="AlphaFoldDB" id="A0A0F9BF66"/>
<evidence type="ECO:0000313" key="1">
    <source>
        <dbReference type="EMBL" id="KKK89299.1"/>
    </source>
</evidence>
<accession>A0A0F9BF66</accession>
<reference evidence="1" key="1">
    <citation type="journal article" date="2015" name="Nature">
        <title>Complex archaea that bridge the gap between prokaryotes and eukaryotes.</title>
        <authorList>
            <person name="Spang A."/>
            <person name="Saw J.H."/>
            <person name="Jorgensen S.L."/>
            <person name="Zaremba-Niedzwiedzka K."/>
            <person name="Martijn J."/>
            <person name="Lind A.E."/>
            <person name="van Eijk R."/>
            <person name="Schleper C."/>
            <person name="Guy L."/>
            <person name="Ettema T.J."/>
        </authorList>
    </citation>
    <scope>NUCLEOTIDE SEQUENCE</scope>
</reference>